<reference evidence="2" key="1">
    <citation type="journal article" date="2016" name="Nature">
        <title>The genome of the seagrass Zostera marina reveals angiosperm adaptation to the sea.</title>
        <authorList>
            <person name="Olsen J.L."/>
            <person name="Rouze P."/>
            <person name="Verhelst B."/>
            <person name="Lin Y.-C."/>
            <person name="Bayer T."/>
            <person name="Collen J."/>
            <person name="Dattolo E."/>
            <person name="De Paoli E."/>
            <person name="Dittami S."/>
            <person name="Maumus F."/>
            <person name="Michel G."/>
            <person name="Kersting A."/>
            <person name="Lauritano C."/>
            <person name="Lohaus R."/>
            <person name="Toepel M."/>
            <person name="Tonon T."/>
            <person name="Vanneste K."/>
            <person name="Amirebrahimi M."/>
            <person name="Brakel J."/>
            <person name="Bostroem C."/>
            <person name="Chovatia M."/>
            <person name="Grimwood J."/>
            <person name="Jenkins J.W."/>
            <person name="Jueterbock A."/>
            <person name="Mraz A."/>
            <person name="Stam W.T."/>
            <person name="Tice H."/>
            <person name="Bornberg-Bauer E."/>
            <person name="Green P.J."/>
            <person name="Pearson G.A."/>
            <person name="Procaccini G."/>
            <person name="Duarte C.M."/>
            <person name="Schmutz J."/>
            <person name="Reusch T.B.H."/>
            <person name="Van de Peer Y."/>
        </authorList>
    </citation>
    <scope>NUCLEOTIDE SEQUENCE [LARGE SCALE GENOMIC DNA]</scope>
    <source>
        <strain evidence="2">cv. Finnish</strain>
    </source>
</reference>
<sequence length="154" mass="17836">MIRGDIEENLVSDVIALIEKELDINDAGIDYIEKLRPTETVTMCRIPDEIIGADDNYDRAYFKPKVISIGPYHSKNEALYPIQSLKLRYLNDLVQRSTDENNKVEKYTKEIQKMVTEKAKYCEFAACRINLRYRVLEVAGVGWLFHSGVFVEVR</sequence>
<proteinExistence type="predicted"/>
<name>A0A0K9Q616_ZOSMR</name>
<dbReference type="PANTHER" id="PTHR31170">
    <property type="entry name" value="BNAC04G53230D PROTEIN"/>
    <property type="match status" value="1"/>
</dbReference>
<evidence type="ECO:0000313" key="2">
    <source>
        <dbReference type="Proteomes" id="UP000036987"/>
    </source>
</evidence>
<dbReference type="Proteomes" id="UP000036987">
    <property type="component" value="Unassembled WGS sequence"/>
</dbReference>
<keyword evidence="2" id="KW-1185">Reference proteome</keyword>
<dbReference type="InterPro" id="IPR004158">
    <property type="entry name" value="DUF247_pln"/>
</dbReference>
<dbReference type="EMBL" id="LFYR01000079">
    <property type="protein sequence ID" value="KMZ76162.1"/>
    <property type="molecule type" value="Genomic_DNA"/>
</dbReference>
<accession>A0A0K9Q616</accession>
<dbReference type="AlphaFoldDB" id="A0A0K9Q616"/>
<organism evidence="1 2">
    <name type="scientific">Zostera marina</name>
    <name type="common">Eelgrass</name>
    <dbReference type="NCBI Taxonomy" id="29655"/>
    <lineage>
        <taxon>Eukaryota</taxon>
        <taxon>Viridiplantae</taxon>
        <taxon>Streptophyta</taxon>
        <taxon>Embryophyta</taxon>
        <taxon>Tracheophyta</taxon>
        <taxon>Spermatophyta</taxon>
        <taxon>Magnoliopsida</taxon>
        <taxon>Liliopsida</taxon>
        <taxon>Zosteraceae</taxon>
        <taxon>Zostera</taxon>
    </lineage>
</organism>
<gene>
    <name evidence="1" type="ORF">ZOSMA_106G00680</name>
</gene>
<dbReference type="Pfam" id="PF03140">
    <property type="entry name" value="DUF247"/>
    <property type="match status" value="1"/>
</dbReference>
<comment type="caution">
    <text evidence="1">The sequence shown here is derived from an EMBL/GenBank/DDBJ whole genome shotgun (WGS) entry which is preliminary data.</text>
</comment>
<protein>
    <submittedName>
        <fullName evidence="1">Uncharacterized protein</fullName>
    </submittedName>
</protein>
<evidence type="ECO:0000313" key="1">
    <source>
        <dbReference type="EMBL" id="KMZ76162.1"/>
    </source>
</evidence>